<gene>
    <name evidence="2" type="ORF">P170DRAFT_471151</name>
</gene>
<dbReference type="PANTHER" id="PTHR36978">
    <property type="entry name" value="P-LOOP CONTAINING NUCLEOTIDE TRIPHOSPHATE HYDROLASE"/>
    <property type="match status" value="1"/>
</dbReference>
<dbReference type="InterPro" id="IPR040632">
    <property type="entry name" value="Sulfotransfer_4"/>
</dbReference>
<dbReference type="Proteomes" id="UP000234275">
    <property type="component" value="Unassembled WGS sequence"/>
</dbReference>
<dbReference type="EMBL" id="MSFO01000001">
    <property type="protein sequence ID" value="PLB55751.1"/>
    <property type="molecule type" value="Genomic_DNA"/>
</dbReference>
<keyword evidence="1" id="KW-0812">Transmembrane</keyword>
<keyword evidence="3" id="KW-1185">Reference proteome</keyword>
<dbReference type="PANTHER" id="PTHR36978:SF3">
    <property type="entry name" value="P-LOOP CONTAINING NUCLEOSIDE TRIPHOSPHATE HYDROLASE PROTEIN"/>
    <property type="match status" value="1"/>
</dbReference>
<evidence type="ECO:0000313" key="2">
    <source>
        <dbReference type="EMBL" id="PLB55751.1"/>
    </source>
</evidence>
<sequence>MRHFVNYINLLQTQWDKVYGKGRSSDYIYHRHIEWLKEVVPADRSLFFDVKEGWGPLCKALGKEVPDIPFPRINGSEAIDRTAQYHIKRGLVRWAGVVALVAIAAVWFTR</sequence>
<evidence type="ECO:0000313" key="3">
    <source>
        <dbReference type="Proteomes" id="UP000234275"/>
    </source>
</evidence>
<dbReference type="RefSeq" id="XP_024711053.1">
    <property type="nucleotide sequence ID" value="XM_024852814.1"/>
</dbReference>
<keyword evidence="1" id="KW-0472">Membrane</keyword>
<dbReference type="Gene3D" id="3.40.50.300">
    <property type="entry name" value="P-loop containing nucleotide triphosphate hydrolases"/>
    <property type="match status" value="1"/>
</dbReference>
<dbReference type="Pfam" id="PF17784">
    <property type="entry name" value="Sulfotransfer_4"/>
    <property type="match status" value="1"/>
</dbReference>
<organism evidence="2 3">
    <name type="scientific">Aspergillus steynii IBT 23096</name>
    <dbReference type="NCBI Taxonomy" id="1392250"/>
    <lineage>
        <taxon>Eukaryota</taxon>
        <taxon>Fungi</taxon>
        <taxon>Dikarya</taxon>
        <taxon>Ascomycota</taxon>
        <taxon>Pezizomycotina</taxon>
        <taxon>Eurotiomycetes</taxon>
        <taxon>Eurotiomycetidae</taxon>
        <taxon>Eurotiales</taxon>
        <taxon>Aspergillaceae</taxon>
        <taxon>Aspergillus</taxon>
        <taxon>Aspergillus subgen. Circumdati</taxon>
    </lineage>
</organism>
<evidence type="ECO:0000256" key="1">
    <source>
        <dbReference type="SAM" id="Phobius"/>
    </source>
</evidence>
<comment type="caution">
    <text evidence="2">The sequence shown here is derived from an EMBL/GenBank/DDBJ whole genome shotgun (WGS) entry which is preliminary data.</text>
</comment>
<feature type="transmembrane region" description="Helical" evidence="1">
    <location>
        <begin position="91"/>
        <end position="109"/>
    </location>
</feature>
<dbReference type="GeneID" id="36560512"/>
<dbReference type="OrthoDB" id="408152at2759"/>
<reference evidence="2 3" key="1">
    <citation type="submission" date="2016-12" db="EMBL/GenBank/DDBJ databases">
        <title>The genomes of Aspergillus section Nigri reveals drivers in fungal speciation.</title>
        <authorList>
            <consortium name="DOE Joint Genome Institute"/>
            <person name="Vesth T.C."/>
            <person name="Nybo J."/>
            <person name="Theobald S."/>
            <person name="Brandl J."/>
            <person name="Frisvad J.C."/>
            <person name="Nielsen K.F."/>
            <person name="Lyhne E.K."/>
            <person name="Kogle M.E."/>
            <person name="Kuo A."/>
            <person name="Riley R."/>
            <person name="Clum A."/>
            <person name="Nolan M."/>
            <person name="Lipzen A."/>
            <person name="Salamov A."/>
            <person name="Henrissat B."/>
            <person name="Wiebenga A."/>
            <person name="De Vries R.P."/>
            <person name="Grigoriev I.V."/>
            <person name="Mortensen U.H."/>
            <person name="Andersen M.R."/>
            <person name="Baker S.E."/>
        </authorList>
    </citation>
    <scope>NUCLEOTIDE SEQUENCE [LARGE SCALE GENOMIC DNA]</scope>
    <source>
        <strain evidence="2 3">IBT 23096</strain>
    </source>
</reference>
<name>A0A2I2GS94_9EURO</name>
<keyword evidence="1" id="KW-1133">Transmembrane helix</keyword>
<dbReference type="VEuPathDB" id="FungiDB:P170DRAFT_471151"/>
<accession>A0A2I2GS94</accession>
<proteinExistence type="predicted"/>
<protein>
    <submittedName>
        <fullName evidence="2">Uncharacterized protein</fullName>
    </submittedName>
</protein>
<dbReference type="STRING" id="1392250.A0A2I2GS94"/>
<dbReference type="InterPro" id="IPR027417">
    <property type="entry name" value="P-loop_NTPase"/>
</dbReference>
<dbReference type="AlphaFoldDB" id="A0A2I2GS94"/>